<dbReference type="InterPro" id="IPR003718">
    <property type="entry name" value="OsmC/Ohr_fam"/>
</dbReference>
<sequence>MTTLRALRPLPRHTAAAARQIRPRVPAATFQRQQTRLLDTSSAPTLYSAHARVVGARTGRVQGENLNVELTMAKALGGPGDKGKTNPEELFAAGYGACFQSAMNASAAGMGIKMPKRTEDSVVETTVHLVGDMKALDMGLRVNMVVKVKGLGREELEKLVAKTEEVCPYSRATRGNVDTHIEIVDFTDKENDIEGGQPKSYGSSTYG</sequence>
<dbReference type="InterPro" id="IPR036102">
    <property type="entry name" value="OsmC/Ohrsf"/>
</dbReference>
<accession>A0A2P5I4I1</accession>
<dbReference type="InterPro" id="IPR015946">
    <property type="entry name" value="KH_dom-like_a/b"/>
</dbReference>
<dbReference type="Proteomes" id="UP000094444">
    <property type="component" value="Unassembled WGS sequence"/>
</dbReference>
<dbReference type="EMBL" id="MAVT02000273">
    <property type="protein sequence ID" value="POS77406.1"/>
    <property type="molecule type" value="Genomic_DNA"/>
</dbReference>
<dbReference type="Gene3D" id="3.30.300.20">
    <property type="match status" value="1"/>
</dbReference>
<reference evidence="2" key="1">
    <citation type="submission" date="2017-09" db="EMBL/GenBank/DDBJ databases">
        <title>Polyketide synthases of a Diaporthe helianthi virulent isolate.</title>
        <authorList>
            <person name="Baroncelli R."/>
        </authorList>
    </citation>
    <scope>NUCLEOTIDE SEQUENCE [LARGE SCALE GENOMIC DNA]</scope>
    <source>
        <strain evidence="2">7/96</strain>
    </source>
</reference>
<dbReference type="InterPro" id="IPR019953">
    <property type="entry name" value="OHR"/>
</dbReference>
<comment type="caution">
    <text evidence="2">The sequence shown here is derived from an EMBL/GenBank/DDBJ whole genome shotgun (WGS) entry which is preliminary data.</text>
</comment>
<evidence type="ECO:0000313" key="3">
    <source>
        <dbReference type="Proteomes" id="UP000094444"/>
    </source>
</evidence>
<name>A0A2P5I4I1_DIAHE</name>
<dbReference type="Pfam" id="PF02566">
    <property type="entry name" value="OsmC"/>
    <property type="match status" value="1"/>
</dbReference>
<dbReference type="AlphaFoldDB" id="A0A2P5I4I1"/>
<dbReference type="InParanoid" id="A0A2P5I4I1"/>
<dbReference type="Gene3D" id="2.20.25.10">
    <property type="match status" value="1"/>
</dbReference>
<dbReference type="GO" id="GO:0006979">
    <property type="term" value="P:response to oxidative stress"/>
    <property type="evidence" value="ECO:0007669"/>
    <property type="project" value="InterPro"/>
</dbReference>
<dbReference type="PANTHER" id="PTHR33797">
    <property type="entry name" value="ORGANIC HYDROPEROXIDE RESISTANCE PROTEIN-LIKE"/>
    <property type="match status" value="1"/>
</dbReference>
<dbReference type="PANTHER" id="PTHR33797:SF2">
    <property type="entry name" value="ORGANIC HYDROPEROXIDE RESISTANCE PROTEIN-LIKE"/>
    <property type="match status" value="1"/>
</dbReference>
<comment type="similarity">
    <text evidence="1">Belongs to the OsmC/Ohr family.</text>
</comment>
<evidence type="ECO:0000256" key="1">
    <source>
        <dbReference type="ARBA" id="ARBA00007378"/>
    </source>
</evidence>
<evidence type="ECO:0000313" key="2">
    <source>
        <dbReference type="EMBL" id="POS77406.1"/>
    </source>
</evidence>
<dbReference type="NCBIfam" id="TIGR03561">
    <property type="entry name" value="organ_hyd_perox"/>
    <property type="match status" value="1"/>
</dbReference>
<dbReference type="OrthoDB" id="60422at2759"/>
<gene>
    <name evidence="2" type="ORF">DHEL01_v204208</name>
</gene>
<proteinExistence type="inferred from homology"/>
<dbReference type="SUPFAM" id="SSF82784">
    <property type="entry name" value="OsmC-like"/>
    <property type="match status" value="1"/>
</dbReference>
<protein>
    <submittedName>
        <fullName evidence="2">Organic hydroperoxide resistance protein</fullName>
    </submittedName>
</protein>
<keyword evidence="3" id="KW-1185">Reference proteome</keyword>
<organism evidence="2 3">
    <name type="scientific">Diaporthe helianthi</name>
    <dbReference type="NCBI Taxonomy" id="158607"/>
    <lineage>
        <taxon>Eukaryota</taxon>
        <taxon>Fungi</taxon>
        <taxon>Dikarya</taxon>
        <taxon>Ascomycota</taxon>
        <taxon>Pezizomycotina</taxon>
        <taxon>Sordariomycetes</taxon>
        <taxon>Sordariomycetidae</taxon>
        <taxon>Diaporthales</taxon>
        <taxon>Diaporthaceae</taxon>
        <taxon>Diaporthe</taxon>
    </lineage>
</organism>